<feature type="domain" description="Thymidylate kinase-like" evidence="11">
    <location>
        <begin position="7"/>
        <end position="189"/>
    </location>
</feature>
<dbReference type="GO" id="GO:0006235">
    <property type="term" value="P:dTTP biosynthetic process"/>
    <property type="evidence" value="ECO:0007669"/>
    <property type="project" value="UniProtKB-UniRule"/>
</dbReference>
<dbReference type="GO" id="GO:0006227">
    <property type="term" value="P:dUDP biosynthetic process"/>
    <property type="evidence" value="ECO:0007669"/>
    <property type="project" value="TreeGrafter"/>
</dbReference>
<sequence length="225" mass="24450">MGVLVTIEGVDGAGKFTLSRKLTLAWEESGVDVVRIGFPRYGESVHADIAAEALAGEHGDLETSVNAMAVLFALDRSSAAAELVKLTRRHDVVILDRYVASNAAYSAARVHEDADGPMVEWVRALEFDRLMLPVPDAQVLLGVPVELAEERARTREQEDGSRIRDAYERDSGLQRRTAAVYAGLAEKQWMSPWHVVDGSPDGDLDPVQLAATLLNERSRGAGVTT</sequence>
<dbReference type="PROSITE" id="PS01331">
    <property type="entry name" value="THYMIDYLATE_KINASE"/>
    <property type="match status" value="1"/>
</dbReference>
<evidence type="ECO:0000256" key="2">
    <source>
        <dbReference type="ARBA" id="ARBA00012980"/>
    </source>
</evidence>
<evidence type="ECO:0000256" key="4">
    <source>
        <dbReference type="ARBA" id="ARBA00022679"/>
    </source>
</evidence>
<name>A0A917D6Q5_9NOCA</name>
<keyword evidence="4 10" id="KW-0808">Transferase</keyword>
<dbReference type="GO" id="GO:0005524">
    <property type="term" value="F:ATP binding"/>
    <property type="evidence" value="ECO:0007669"/>
    <property type="project" value="UniProtKB-UniRule"/>
</dbReference>
<dbReference type="GO" id="GO:0004798">
    <property type="term" value="F:dTMP kinase activity"/>
    <property type="evidence" value="ECO:0007669"/>
    <property type="project" value="UniProtKB-UniRule"/>
</dbReference>
<proteinExistence type="inferred from homology"/>
<evidence type="ECO:0000256" key="3">
    <source>
        <dbReference type="ARBA" id="ARBA00017144"/>
    </source>
</evidence>
<evidence type="ECO:0000313" key="13">
    <source>
        <dbReference type="Proteomes" id="UP000654257"/>
    </source>
</evidence>
<evidence type="ECO:0000256" key="9">
    <source>
        <dbReference type="ARBA" id="ARBA00048743"/>
    </source>
</evidence>
<evidence type="ECO:0000256" key="1">
    <source>
        <dbReference type="ARBA" id="ARBA00009776"/>
    </source>
</evidence>
<dbReference type="InterPro" id="IPR027417">
    <property type="entry name" value="P-loop_NTPase"/>
</dbReference>
<keyword evidence="8 10" id="KW-0067">ATP-binding</keyword>
<protein>
    <recommendedName>
        <fullName evidence="3 10">Thymidylate kinase</fullName>
        <ecNumber evidence="2 10">2.7.4.9</ecNumber>
    </recommendedName>
    <alternativeName>
        <fullName evidence="10">dTMP kinase</fullName>
    </alternativeName>
</protein>
<keyword evidence="5 10" id="KW-0545">Nucleotide biosynthesis</keyword>
<dbReference type="SUPFAM" id="SSF52540">
    <property type="entry name" value="P-loop containing nucleoside triphosphate hydrolases"/>
    <property type="match status" value="1"/>
</dbReference>
<keyword evidence="13" id="KW-1185">Reference proteome</keyword>
<evidence type="ECO:0000256" key="6">
    <source>
        <dbReference type="ARBA" id="ARBA00022741"/>
    </source>
</evidence>
<dbReference type="AlphaFoldDB" id="A0A917D6Q5"/>
<comment type="function">
    <text evidence="10">Phosphorylation of dTMP to form dTDP in both de novo and salvage pathways of dTTP synthesis.</text>
</comment>
<gene>
    <name evidence="10 12" type="primary">tmk</name>
    <name evidence="12" type="ORF">GCM10007304_28240</name>
</gene>
<comment type="similarity">
    <text evidence="1 10">Belongs to the thymidylate kinase family.</text>
</comment>
<dbReference type="NCBIfam" id="NF005923">
    <property type="entry name" value="PRK07933.1"/>
    <property type="match status" value="1"/>
</dbReference>
<dbReference type="PANTHER" id="PTHR10344:SF4">
    <property type="entry name" value="UMP-CMP KINASE 2, MITOCHONDRIAL"/>
    <property type="match status" value="1"/>
</dbReference>
<reference evidence="12" key="2">
    <citation type="submission" date="2020-09" db="EMBL/GenBank/DDBJ databases">
        <authorList>
            <person name="Sun Q."/>
            <person name="Sedlacek I."/>
        </authorList>
    </citation>
    <scope>NUCLEOTIDE SEQUENCE</scope>
    <source>
        <strain evidence="12">CCM 7905</strain>
    </source>
</reference>
<comment type="caution">
    <text evidence="12">The sequence shown here is derived from an EMBL/GenBank/DDBJ whole genome shotgun (WGS) entry which is preliminary data.</text>
</comment>
<reference evidence="12" key="1">
    <citation type="journal article" date="2014" name="Int. J. Syst. Evol. Microbiol.">
        <title>Complete genome sequence of Corynebacterium casei LMG S-19264T (=DSM 44701T), isolated from a smear-ripened cheese.</title>
        <authorList>
            <consortium name="US DOE Joint Genome Institute (JGI-PGF)"/>
            <person name="Walter F."/>
            <person name="Albersmeier A."/>
            <person name="Kalinowski J."/>
            <person name="Ruckert C."/>
        </authorList>
    </citation>
    <scope>NUCLEOTIDE SEQUENCE</scope>
    <source>
        <strain evidence="12">CCM 7905</strain>
    </source>
</reference>
<dbReference type="InterPro" id="IPR039430">
    <property type="entry name" value="Thymidylate_kin-like_dom"/>
</dbReference>
<evidence type="ECO:0000256" key="8">
    <source>
        <dbReference type="ARBA" id="ARBA00022840"/>
    </source>
</evidence>
<dbReference type="InterPro" id="IPR018094">
    <property type="entry name" value="Thymidylate_kinase"/>
</dbReference>
<evidence type="ECO:0000313" key="12">
    <source>
        <dbReference type="EMBL" id="GGG12613.1"/>
    </source>
</evidence>
<dbReference type="Gene3D" id="3.40.50.300">
    <property type="entry name" value="P-loop containing nucleotide triphosphate hydrolases"/>
    <property type="match status" value="1"/>
</dbReference>
<dbReference type="PANTHER" id="PTHR10344">
    <property type="entry name" value="THYMIDYLATE KINASE"/>
    <property type="match status" value="1"/>
</dbReference>
<evidence type="ECO:0000256" key="10">
    <source>
        <dbReference type="HAMAP-Rule" id="MF_00165"/>
    </source>
</evidence>
<dbReference type="CDD" id="cd01672">
    <property type="entry name" value="TMPK"/>
    <property type="match status" value="1"/>
</dbReference>
<dbReference type="Pfam" id="PF02223">
    <property type="entry name" value="Thymidylate_kin"/>
    <property type="match status" value="1"/>
</dbReference>
<dbReference type="Proteomes" id="UP000654257">
    <property type="component" value="Unassembled WGS sequence"/>
</dbReference>
<dbReference type="HAMAP" id="MF_00165">
    <property type="entry name" value="Thymidylate_kinase"/>
    <property type="match status" value="1"/>
</dbReference>
<organism evidence="12 13">
    <name type="scientific">Rhodococcoides trifolii</name>
    <dbReference type="NCBI Taxonomy" id="908250"/>
    <lineage>
        <taxon>Bacteria</taxon>
        <taxon>Bacillati</taxon>
        <taxon>Actinomycetota</taxon>
        <taxon>Actinomycetes</taxon>
        <taxon>Mycobacteriales</taxon>
        <taxon>Nocardiaceae</taxon>
        <taxon>Rhodococcoides</taxon>
    </lineage>
</organism>
<evidence type="ECO:0000256" key="5">
    <source>
        <dbReference type="ARBA" id="ARBA00022727"/>
    </source>
</evidence>
<evidence type="ECO:0000256" key="7">
    <source>
        <dbReference type="ARBA" id="ARBA00022777"/>
    </source>
</evidence>
<keyword evidence="7 10" id="KW-0418">Kinase</keyword>
<keyword evidence="6 10" id="KW-0547">Nucleotide-binding</keyword>
<dbReference type="EC" id="2.7.4.9" evidence="2 10"/>
<dbReference type="InterPro" id="IPR018095">
    <property type="entry name" value="Thymidylate_kin_CS"/>
</dbReference>
<dbReference type="GO" id="GO:0006233">
    <property type="term" value="P:dTDP biosynthetic process"/>
    <property type="evidence" value="ECO:0007669"/>
    <property type="project" value="InterPro"/>
</dbReference>
<evidence type="ECO:0000259" key="11">
    <source>
        <dbReference type="Pfam" id="PF02223"/>
    </source>
</evidence>
<accession>A0A917D6Q5</accession>
<dbReference type="EMBL" id="BMCU01000003">
    <property type="protein sequence ID" value="GGG12613.1"/>
    <property type="molecule type" value="Genomic_DNA"/>
</dbReference>
<comment type="catalytic activity">
    <reaction evidence="9 10">
        <text>dTMP + ATP = dTDP + ADP</text>
        <dbReference type="Rhea" id="RHEA:13517"/>
        <dbReference type="ChEBI" id="CHEBI:30616"/>
        <dbReference type="ChEBI" id="CHEBI:58369"/>
        <dbReference type="ChEBI" id="CHEBI:63528"/>
        <dbReference type="ChEBI" id="CHEBI:456216"/>
        <dbReference type="EC" id="2.7.4.9"/>
    </reaction>
</comment>
<comment type="caution">
    <text evidence="10">Lacks conserved residue(s) required for the propagation of feature annotation.</text>
</comment>
<dbReference type="GO" id="GO:0005829">
    <property type="term" value="C:cytosol"/>
    <property type="evidence" value="ECO:0007669"/>
    <property type="project" value="TreeGrafter"/>
</dbReference>